<dbReference type="GO" id="GO:0003676">
    <property type="term" value="F:nucleic acid binding"/>
    <property type="evidence" value="ECO:0007669"/>
    <property type="project" value="InterPro"/>
</dbReference>
<dbReference type="InterPro" id="IPR036397">
    <property type="entry name" value="RNaseH_sf"/>
</dbReference>
<dbReference type="InterPro" id="IPR012337">
    <property type="entry name" value="RNaseH-like_sf"/>
</dbReference>
<protein>
    <recommendedName>
        <fullName evidence="3">Integrase catalytic domain-containing protein</fullName>
    </recommendedName>
</protein>
<evidence type="ECO:0008006" key="3">
    <source>
        <dbReference type="Google" id="ProtNLM"/>
    </source>
</evidence>
<keyword evidence="2" id="KW-1185">Reference proteome</keyword>
<sequence>MGDLPEDRVNPNFVFNSVGIDFAGPFYIKTELRKRDPPTKIYVCIIICLSTKAIHLELVSDLSSEALIAALKRFMARRGKCRKIFSDNATNFVGTKNEINRLFKLMEQKTLYFKTFYLKKKCLEPHSPRAPTRWSWG</sequence>
<proteinExistence type="predicted"/>
<dbReference type="PANTHER" id="PTHR47331">
    <property type="entry name" value="PHD-TYPE DOMAIN-CONTAINING PROTEIN"/>
    <property type="match status" value="1"/>
</dbReference>
<accession>A0A4Y2UP95</accession>
<reference evidence="1 2" key="1">
    <citation type="journal article" date="2019" name="Sci. Rep.">
        <title>Orb-weaving spider Araneus ventricosus genome elucidates the spidroin gene catalogue.</title>
        <authorList>
            <person name="Kono N."/>
            <person name="Nakamura H."/>
            <person name="Ohtoshi R."/>
            <person name="Moran D.A.P."/>
            <person name="Shinohara A."/>
            <person name="Yoshida Y."/>
            <person name="Fujiwara M."/>
            <person name="Mori M."/>
            <person name="Tomita M."/>
            <person name="Arakawa K."/>
        </authorList>
    </citation>
    <scope>NUCLEOTIDE SEQUENCE [LARGE SCALE GENOMIC DNA]</scope>
</reference>
<organism evidence="1 2">
    <name type="scientific">Araneus ventricosus</name>
    <name type="common">Orbweaver spider</name>
    <name type="synonym">Epeira ventricosa</name>
    <dbReference type="NCBI Taxonomy" id="182803"/>
    <lineage>
        <taxon>Eukaryota</taxon>
        <taxon>Metazoa</taxon>
        <taxon>Ecdysozoa</taxon>
        <taxon>Arthropoda</taxon>
        <taxon>Chelicerata</taxon>
        <taxon>Arachnida</taxon>
        <taxon>Araneae</taxon>
        <taxon>Araneomorphae</taxon>
        <taxon>Entelegynae</taxon>
        <taxon>Araneoidea</taxon>
        <taxon>Araneidae</taxon>
        <taxon>Araneus</taxon>
    </lineage>
</organism>
<name>A0A4Y2UP95_ARAVE</name>
<dbReference type="AlphaFoldDB" id="A0A4Y2UP95"/>
<gene>
    <name evidence="1" type="ORF">AVEN_275016_1</name>
</gene>
<evidence type="ECO:0000313" key="1">
    <source>
        <dbReference type="EMBL" id="GBO13971.1"/>
    </source>
</evidence>
<evidence type="ECO:0000313" key="2">
    <source>
        <dbReference type="Proteomes" id="UP000499080"/>
    </source>
</evidence>
<dbReference type="EMBL" id="BGPR01038170">
    <property type="protein sequence ID" value="GBO13971.1"/>
    <property type="molecule type" value="Genomic_DNA"/>
</dbReference>
<comment type="caution">
    <text evidence="1">The sequence shown here is derived from an EMBL/GenBank/DDBJ whole genome shotgun (WGS) entry which is preliminary data.</text>
</comment>
<dbReference type="PANTHER" id="PTHR47331:SF1">
    <property type="entry name" value="GAG-LIKE PROTEIN"/>
    <property type="match status" value="1"/>
</dbReference>
<dbReference type="OrthoDB" id="6423987at2759"/>
<dbReference type="Proteomes" id="UP000499080">
    <property type="component" value="Unassembled WGS sequence"/>
</dbReference>
<dbReference type="Gene3D" id="3.30.420.10">
    <property type="entry name" value="Ribonuclease H-like superfamily/Ribonuclease H"/>
    <property type="match status" value="1"/>
</dbReference>
<dbReference type="SUPFAM" id="SSF53098">
    <property type="entry name" value="Ribonuclease H-like"/>
    <property type="match status" value="1"/>
</dbReference>